<organism evidence="8 9">
    <name type="scientific">Centaurea solstitialis</name>
    <name type="common">yellow star-thistle</name>
    <dbReference type="NCBI Taxonomy" id="347529"/>
    <lineage>
        <taxon>Eukaryota</taxon>
        <taxon>Viridiplantae</taxon>
        <taxon>Streptophyta</taxon>
        <taxon>Embryophyta</taxon>
        <taxon>Tracheophyta</taxon>
        <taxon>Spermatophyta</taxon>
        <taxon>Magnoliopsida</taxon>
        <taxon>eudicotyledons</taxon>
        <taxon>Gunneridae</taxon>
        <taxon>Pentapetalae</taxon>
        <taxon>asterids</taxon>
        <taxon>campanulids</taxon>
        <taxon>Asterales</taxon>
        <taxon>Asteraceae</taxon>
        <taxon>Carduoideae</taxon>
        <taxon>Cardueae</taxon>
        <taxon>Centaureinae</taxon>
        <taxon>Centaurea</taxon>
    </lineage>
</organism>
<dbReference type="InterPro" id="IPR011011">
    <property type="entry name" value="Znf_FYVE_PHD"/>
</dbReference>
<keyword evidence="2 4" id="KW-0863">Zinc-finger</keyword>
<dbReference type="InterPro" id="IPR001965">
    <property type="entry name" value="Znf_PHD"/>
</dbReference>
<evidence type="ECO:0000259" key="7">
    <source>
        <dbReference type="PROSITE" id="PS50089"/>
    </source>
</evidence>
<feature type="domain" description="PHD-type" evidence="6">
    <location>
        <begin position="281"/>
        <end position="331"/>
    </location>
</feature>
<feature type="non-terminal residue" evidence="8">
    <location>
        <position position="1"/>
    </location>
</feature>
<sequence length="512" mass="56577">MVEEREITTNGHACDLNCSMVGPTTTDKGDGGTGSNSGDFSFGEGTSADGLRIYERRKRRKMGGNSDVFNDKIKAADGVASDQDALGLSFDAFPPNMASECSLRHCRKIVLQQMYQSLSGCEDGLGRPIQNALVSYPESGTSAVKESLDSVERSDNQTHNSAKELSHFMSSGLLNLSESATISEFCGRAFFDILTSDKFSELCALLLKNFDGVNVNRILDVNAINTRMKTGAYENSPKDIQQVWRKLEQVGNEMVMLAKDLSDKSTDDYEQFFHKAKASEACNCQGCGDKADLGNRLVCDSCEEIYHISCSEIVGTQIPPKSWYCARCVSNGIGSPHDNCLVCEKIKAIPTNNDQVEEEDVASGLEADLHDEITDGSSKICFVCKYEVKNGDTFRTCGHTLCAHKFYHYKCLTNKQLGVYGPSWYCPSCLCRGCLVDKDDENIVLCDGCDQAYHTYCSRQNLIRFPREGSEANKKTKWAYENMKNKVKVEEEAVMDEEKEKSGGGGGRSWRC</sequence>
<evidence type="ECO:0000256" key="5">
    <source>
        <dbReference type="SAM" id="MobiDB-lite"/>
    </source>
</evidence>
<dbReference type="AlphaFoldDB" id="A0AA38TRH5"/>
<evidence type="ECO:0000313" key="9">
    <source>
        <dbReference type="Proteomes" id="UP001172457"/>
    </source>
</evidence>
<dbReference type="EMBL" id="JARYMX010000001">
    <property type="protein sequence ID" value="KAJ9564789.1"/>
    <property type="molecule type" value="Genomic_DNA"/>
</dbReference>
<gene>
    <name evidence="8" type="ORF">OSB04_000755</name>
</gene>
<reference evidence="8" key="1">
    <citation type="submission" date="2023-03" db="EMBL/GenBank/DDBJ databases">
        <title>Chromosome-scale reference genome and RAD-based genetic map of yellow starthistle (Centaurea solstitialis) reveal putative structural variation and QTLs associated with invader traits.</title>
        <authorList>
            <person name="Reatini B."/>
            <person name="Cang F.A."/>
            <person name="Jiang Q."/>
            <person name="Mckibben M.T.W."/>
            <person name="Barker M.S."/>
            <person name="Rieseberg L.H."/>
            <person name="Dlugosch K.M."/>
        </authorList>
    </citation>
    <scope>NUCLEOTIDE SEQUENCE</scope>
    <source>
        <strain evidence="8">CAN-66</strain>
        <tissue evidence="8">Leaf</tissue>
    </source>
</reference>
<dbReference type="Pfam" id="PF00628">
    <property type="entry name" value="PHD"/>
    <property type="match status" value="2"/>
</dbReference>
<evidence type="ECO:0000259" key="6">
    <source>
        <dbReference type="PROSITE" id="PS50016"/>
    </source>
</evidence>
<evidence type="ECO:0000256" key="1">
    <source>
        <dbReference type="ARBA" id="ARBA00022723"/>
    </source>
</evidence>
<dbReference type="Proteomes" id="UP001172457">
    <property type="component" value="Chromosome 1"/>
</dbReference>
<feature type="compositionally biased region" description="Gly residues" evidence="5">
    <location>
        <begin position="503"/>
        <end position="512"/>
    </location>
</feature>
<dbReference type="PROSITE" id="PS50089">
    <property type="entry name" value="ZF_RING_2"/>
    <property type="match status" value="1"/>
</dbReference>
<dbReference type="SMART" id="SM00249">
    <property type="entry name" value="PHD"/>
    <property type="match status" value="3"/>
</dbReference>
<dbReference type="PROSITE" id="PS50016">
    <property type="entry name" value="ZF_PHD_2"/>
    <property type="match status" value="1"/>
</dbReference>
<dbReference type="Gene3D" id="2.30.30.1150">
    <property type="match status" value="1"/>
</dbReference>
<proteinExistence type="predicted"/>
<keyword evidence="1" id="KW-0479">Metal-binding</keyword>
<evidence type="ECO:0000313" key="8">
    <source>
        <dbReference type="EMBL" id="KAJ9564789.1"/>
    </source>
</evidence>
<keyword evidence="9" id="KW-1185">Reference proteome</keyword>
<accession>A0AA38TRH5</accession>
<name>A0AA38TRH5_9ASTR</name>
<feature type="compositionally biased region" description="Basic and acidic residues" evidence="5">
    <location>
        <begin position="493"/>
        <end position="502"/>
    </location>
</feature>
<evidence type="ECO:0000256" key="4">
    <source>
        <dbReference type="PROSITE-ProRule" id="PRU00175"/>
    </source>
</evidence>
<dbReference type="SUPFAM" id="SSF57903">
    <property type="entry name" value="FYVE/PHD zinc finger"/>
    <property type="match status" value="3"/>
</dbReference>
<dbReference type="Gene3D" id="3.30.40.10">
    <property type="entry name" value="Zinc/RING finger domain, C3HC4 (zinc finger)"/>
    <property type="match status" value="1"/>
</dbReference>
<dbReference type="InterPro" id="IPR013083">
    <property type="entry name" value="Znf_RING/FYVE/PHD"/>
</dbReference>
<dbReference type="GO" id="GO:0008270">
    <property type="term" value="F:zinc ion binding"/>
    <property type="evidence" value="ECO:0007669"/>
    <property type="project" value="UniProtKB-KW"/>
</dbReference>
<keyword evidence="3" id="KW-0862">Zinc</keyword>
<dbReference type="PANTHER" id="PTHR47162:SF9">
    <property type="entry name" value="PHD FINGER PROTEIN EHD3-LIKE"/>
    <property type="match status" value="1"/>
</dbReference>
<protein>
    <submittedName>
        <fullName evidence="8">Uncharacterized protein</fullName>
    </submittedName>
</protein>
<feature type="region of interest" description="Disordered" evidence="5">
    <location>
        <begin position="493"/>
        <end position="512"/>
    </location>
</feature>
<dbReference type="InterPro" id="IPR001841">
    <property type="entry name" value="Znf_RING"/>
</dbReference>
<dbReference type="PANTHER" id="PTHR47162">
    <property type="entry name" value="OS02G0192300 PROTEIN"/>
    <property type="match status" value="1"/>
</dbReference>
<evidence type="ECO:0000256" key="3">
    <source>
        <dbReference type="ARBA" id="ARBA00022833"/>
    </source>
</evidence>
<feature type="domain" description="RING-type" evidence="7">
    <location>
        <begin position="381"/>
        <end position="429"/>
    </location>
</feature>
<evidence type="ECO:0000256" key="2">
    <source>
        <dbReference type="ARBA" id="ARBA00022771"/>
    </source>
</evidence>
<dbReference type="InterPro" id="IPR019787">
    <property type="entry name" value="Znf_PHD-finger"/>
</dbReference>
<comment type="caution">
    <text evidence="8">The sequence shown here is derived from an EMBL/GenBank/DDBJ whole genome shotgun (WGS) entry which is preliminary data.</text>
</comment>